<dbReference type="Proteomes" id="UP000789702">
    <property type="component" value="Unassembled WGS sequence"/>
</dbReference>
<feature type="non-terminal residue" evidence="1">
    <location>
        <position position="59"/>
    </location>
</feature>
<sequence>NTIKNDLDKYYSKTQQQIKQELQLLAIICDNAANMDKMLKYIEIEVNNQNINFDLENQH</sequence>
<evidence type="ECO:0000313" key="2">
    <source>
        <dbReference type="Proteomes" id="UP000789702"/>
    </source>
</evidence>
<name>A0ACA9P8R4_9GLOM</name>
<proteinExistence type="predicted"/>
<protein>
    <submittedName>
        <fullName evidence="1">12574_t:CDS:1</fullName>
    </submittedName>
</protein>
<organism evidence="1 2">
    <name type="scientific">Dentiscutata heterogama</name>
    <dbReference type="NCBI Taxonomy" id="1316150"/>
    <lineage>
        <taxon>Eukaryota</taxon>
        <taxon>Fungi</taxon>
        <taxon>Fungi incertae sedis</taxon>
        <taxon>Mucoromycota</taxon>
        <taxon>Glomeromycotina</taxon>
        <taxon>Glomeromycetes</taxon>
        <taxon>Diversisporales</taxon>
        <taxon>Gigasporaceae</taxon>
        <taxon>Dentiscutata</taxon>
    </lineage>
</organism>
<reference evidence="1" key="1">
    <citation type="submission" date="2021-06" db="EMBL/GenBank/DDBJ databases">
        <authorList>
            <person name="Kallberg Y."/>
            <person name="Tangrot J."/>
            <person name="Rosling A."/>
        </authorList>
    </citation>
    <scope>NUCLEOTIDE SEQUENCE</scope>
    <source>
        <strain evidence="1">IL203A</strain>
    </source>
</reference>
<comment type="caution">
    <text evidence="1">The sequence shown here is derived from an EMBL/GenBank/DDBJ whole genome shotgun (WGS) entry which is preliminary data.</text>
</comment>
<feature type="non-terminal residue" evidence="1">
    <location>
        <position position="1"/>
    </location>
</feature>
<keyword evidence="2" id="KW-1185">Reference proteome</keyword>
<dbReference type="EMBL" id="CAJVPU010025891">
    <property type="protein sequence ID" value="CAG8697840.1"/>
    <property type="molecule type" value="Genomic_DNA"/>
</dbReference>
<gene>
    <name evidence="1" type="ORF">DHETER_LOCUS11600</name>
</gene>
<accession>A0ACA9P8R4</accession>
<evidence type="ECO:0000313" key="1">
    <source>
        <dbReference type="EMBL" id="CAG8697840.1"/>
    </source>
</evidence>